<gene>
    <name evidence="2" type="ORF">SAMN04488070_0261</name>
</gene>
<dbReference type="Gene3D" id="3.90.226.10">
    <property type="entry name" value="2-enoyl-CoA Hydratase, Chain A, domain 1"/>
    <property type="match status" value="1"/>
</dbReference>
<dbReference type="AlphaFoldDB" id="A0A1I6G7I5"/>
<evidence type="ECO:0000313" key="3">
    <source>
        <dbReference type="Proteomes" id="UP000199424"/>
    </source>
</evidence>
<feature type="transmembrane region" description="Helical" evidence="1">
    <location>
        <begin position="54"/>
        <end position="78"/>
    </location>
</feature>
<name>A0A1I6G7I5_9GAMM</name>
<accession>A0A1I6G7I5</accession>
<keyword evidence="1" id="KW-0812">Transmembrane</keyword>
<keyword evidence="3" id="KW-1185">Reference proteome</keyword>
<feature type="transmembrane region" description="Helical" evidence="1">
    <location>
        <begin position="90"/>
        <end position="110"/>
    </location>
</feature>
<dbReference type="Proteomes" id="UP000199424">
    <property type="component" value="Unassembled WGS sequence"/>
</dbReference>
<proteinExistence type="predicted"/>
<dbReference type="SUPFAM" id="SSF52096">
    <property type="entry name" value="ClpP/crotonase"/>
    <property type="match status" value="1"/>
</dbReference>
<evidence type="ECO:0008006" key="4">
    <source>
        <dbReference type="Google" id="ProtNLM"/>
    </source>
</evidence>
<feature type="transmembrane region" description="Helical" evidence="1">
    <location>
        <begin position="21"/>
        <end position="42"/>
    </location>
</feature>
<sequence length="463" mass="51851">MLVALKNIILKHWRGDYSLGFAYWIIGVGLTVAVSIGVAITNEFVSSYAVSSSLFGSILVLLCSLIVPLTIWQLVGIWRSAKYHTSEGGRLLWANTAKVMVVLAAIRAVLDFTAIGIPQFKEGVDLMSNGDMVGDFELRVLNQGTELELIGSMPFGTTESVREVVKQYPSVQVIHLNSKGGRVSEAVKLYEFIQQQQFDTYVASECSSACTLAFMGGNKRYLSKRGILGFHSASLPTQSSENLAQLNDEFKRIYRRHGVSEQFIRHAVGVDGASMWYPGHIELIASRVVDEIVESERFASSNATPQLQKSWQPEHLQQAPDDALVRYWQSVVDNLNYLNFTNSQQCVQYLFPEWFDSALALETVLPTNLYATHRRAIEQVIETTDLQADYKAVFGSTPVLANNMLDNISRDNPNYRNIIADSESYRAQPKLLCTAWITLYESALRQETIAQQAAVLRYLAYDE</sequence>
<protein>
    <recommendedName>
        <fullName evidence="4">Protease</fullName>
    </recommendedName>
</protein>
<evidence type="ECO:0000256" key="1">
    <source>
        <dbReference type="SAM" id="Phobius"/>
    </source>
</evidence>
<evidence type="ECO:0000313" key="2">
    <source>
        <dbReference type="EMBL" id="SFR38149.1"/>
    </source>
</evidence>
<keyword evidence="1" id="KW-1133">Transmembrane helix</keyword>
<organism evidence="2 3">
    <name type="scientific">Pseudidiomarina maritima</name>
    <dbReference type="NCBI Taxonomy" id="519453"/>
    <lineage>
        <taxon>Bacteria</taxon>
        <taxon>Pseudomonadati</taxon>
        <taxon>Pseudomonadota</taxon>
        <taxon>Gammaproteobacteria</taxon>
        <taxon>Alteromonadales</taxon>
        <taxon>Idiomarinaceae</taxon>
        <taxon>Pseudidiomarina</taxon>
    </lineage>
</organism>
<dbReference type="RefSeq" id="WP_092854525.1">
    <property type="nucleotide sequence ID" value="NZ_FOYU01000001.1"/>
</dbReference>
<dbReference type="InterPro" id="IPR029045">
    <property type="entry name" value="ClpP/crotonase-like_dom_sf"/>
</dbReference>
<keyword evidence="1" id="KW-0472">Membrane</keyword>
<reference evidence="3" key="1">
    <citation type="submission" date="2016-10" db="EMBL/GenBank/DDBJ databases">
        <authorList>
            <person name="Varghese N."/>
            <person name="Submissions S."/>
        </authorList>
    </citation>
    <scope>NUCLEOTIDE SEQUENCE [LARGE SCALE GENOMIC DNA]</scope>
    <source>
        <strain evidence="3">CGMCC 1.7285</strain>
    </source>
</reference>
<dbReference type="EMBL" id="FOYU01000001">
    <property type="protein sequence ID" value="SFR38149.1"/>
    <property type="molecule type" value="Genomic_DNA"/>
</dbReference>